<evidence type="ECO:0000313" key="2">
    <source>
        <dbReference type="EMBL" id="AXF86143.1"/>
    </source>
</evidence>
<accession>A0A345DCQ5</accession>
<dbReference type="KEGG" id="hyf:DTO96_101884"/>
<evidence type="ECO:0000313" key="3">
    <source>
        <dbReference type="Proteomes" id="UP000252182"/>
    </source>
</evidence>
<dbReference type="RefSeq" id="WP_114563253.1">
    <property type="nucleotide sequence ID" value="NZ_CP031124.1"/>
</dbReference>
<dbReference type="EMBL" id="CP031124">
    <property type="protein sequence ID" value="AXF86143.1"/>
    <property type="molecule type" value="Genomic_DNA"/>
</dbReference>
<evidence type="ECO:0000256" key="1">
    <source>
        <dbReference type="SAM" id="SignalP"/>
    </source>
</evidence>
<dbReference type="PROSITE" id="PS51257">
    <property type="entry name" value="PROKAR_LIPOPROTEIN"/>
    <property type="match status" value="1"/>
</dbReference>
<protein>
    <submittedName>
        <fullName evidence="2">Uncharacterized protein</fullName>
    </submittedName>
</protein>
<sequence length="123" mass="13787">MMLKHASFILWTLLLGFACAGIAQAEPRTFDQTSWLTLASQTCASQAPNNPQVAALDLSHEHLNYSCHCVAKSMLTILPVSERNQLMEQMRTRRNLQQAGQRIFANPEVKKTVASCAASYYWN</sequence>
<name>A0A345DCQ5_9BURK</name>
<feature type="signal peptide" evidence="1">
    <location>
        <begin position="1"/>
        <end position="25"/>
    </location>
</feature>
<gene>
    <name evidence="2" type="ORF">DTO96_101884</name>
</gene>
<dbReference type="OrthoDB" id="9890037at2"/>
<reference evidence="3" key="1">
    <citation type="submission" date="2018-07" db="EMBL/GenBank/DDBJ databases">
        <authorList>
            <person name="Kim H."/>
        </authorList>
    </citation>
    <scope>NUCLEOTIDE SEQUENCE [LARGE SCALE GENOMIC DNA]</scope>
    <source>
        <strain evidence="3">F02</strain>
    </source>
</reference>
<dbReference type="AlphaFoldDB" id="A0A345DCQ5"/>
<keyword evidence="1" id="KW-0732">Signal</keyword>
<proteinExistence type="predicted"/>
<keyword evidence="3" id="KW-1185">Reference proteome</keyword>
<dbReference type="Proteomes" id="UP000252182">
    <property type="component" value="Chromosome"/>
</dbReference>
<feature type="chain" id="PRO_5016938600" evidence="1">
    <location>
        <begin position="26"/>
        <end position="123"/>
    </location>
</feature>
<organism evidence="2 3">
    <name type="scientific">Ephemeroptericola cinctiostellae</name>
    <dbReference type="NCBI Taxonomy" id="2268024"/>
    <lineage>
        <taxon>Bacteria</taxon>
        <taxon>Pseudomonadati</taxon>
        <taxon>Pseudomonadota</taxon>
        <taxon>Betaproteobacteria</taxon>
        <taxon>Burkholderiales</taxon>
        <taxon>Burkholderiaceae</taxon>
        <taxon>Ephemeroptericola</taxon>
    </lineage>
</organism>